<dbReference type="GO" id="GO:0003700">
    <property type="term" value="F:DNA-binding transcription factor activity"/>
    <property type="evidence" value="ECO:0007669"/>
    <property type="project" value="InterPro"/>
</dbReference>
<proteinExistence type="predicted"/>
<evidence type="ECO:0000256" key="10">
    <source>
        <dbReference type="PROSITE-ProRule" id="PRU00169"/>
    </source>
</evidence>
<dbReference type="Pfam" id="PF00072">
    <property type="entry name" value="Response_reg"/>
    <property type="match status" value="1"/>
</dbReference>
<accession>A0A6L5X434</accession>
<keyword evidence="8" id="KW-0804">Transcription</keyword>
<feature type="modified residue" description="4-aspartylphosphate" evidence="10">
    <location>
        <position position="55"/>
    </location>
</feature>
<keyword evidence="6" id="KW-0805">Transcription regulation</keyword>
<feature type="domain" description="Response regulatory" evidence="13">
    <location>
        <begin position="3"/>
        <end position="120"/>
    </location>
</feature>
<keyword evidence="7" id="KW-0238">DNA-binding</keyword>
<keyword evidence="15" id="KW-1185">Reference proteome</keyword>
<comment type="subcellular location">
    <subcellularLocation>
        <location evidence="1">Cytoplasm</location>
    </subcellularLocation>
</comment>
<evidence type="ECO:0000256" key="6">
    <source>
        <dbReference type="ARBA" id="ARBA00023015"/>
    </source>
</evidence>
<comment type="caution">
    <text evidence="14">The sequence shown here is derived from an EMBL/GenBank/DDBJ whole genome shotgun (WGS) entry which is preliminary data.</text>
</comment>
<protein>
    <recommendedName>
        <fullName evidence="2">Stage 0 sporulation protein A homolog</fullName>
    </recommendedName>
</protein>
<dbReference type="PANTHER" id="PTHR42713">
    <property type="entry name" value="HISTIDINE KINASE-RELATED"/>
    <property type="match status" value="1"/>
</dbReference>
<evidence type="ECO:0000313" key="14">
    <source>
        <dbReference type="EMBL" id="MSS14138.1"/>
    </source>
</evidence>
<evidence type="ECO:0000259" key="12">
    <source>
        <dbReference type="PROSITE" id="PS01124"/>
    </source>
</evidence>
<dbReference type="SUPFAM" id="SSF46689">
    <property type="entry name" value="Homeodomain-like"/>
    <property type="match status" value="2"/>
</dbReference>
<evidence type="ECO:0000256" key="7">
    <source>
        <dbReference type="ARBA" id="ARBA00023125"/>
    </source>
</evidence>
<evidence type="ECO:0000256" key="8">
    <source>
        <dbReference type="ARBA" id="ARBA00023163"/>
    </source>
</evidence>
<dbReference type="InterPro" id="IPR001789">
    <property type="entry name" value="Sig_transdc_resp-reg_receiver"/>
</dbReference>
<reference evidence="14 15" key="1">
    <citation type="submission" date="2019-08" db="EMBL/GenBank/DDBJ databases">
        <title>In-depth cultivation of the pig gut microbiome towards novel bacterial diversity and tailored functional studies.</title>
        <authorList>
            <person name="Wylensek D."/>
            <person name="Hitch T.C.A."/>
            <person name="Clavel T."/>
        </authorList>
    </citation>
    <scope>NUCLEOTIDE SEQUENCE [LARGE SCALE GENOMIC DNA]</scope>
    <source>
        <strain evidence="14 15">Oil+RF-744-WCA-WT-11</strain>
    </source>
</reference>
<evidence type="ECO:0000313" key="15">
    <source>
        <dbReference type="Proteomes" id="UP000481852"/>
    </source>
</evidence>
<sequence>MLRVVIADDEVKVIQLIELLVDWSSFDMQIIARVKDGQKALDLILKEKPDIVITDIRMPSLNGIELVERVHEADLHPYFVIISGFSEFEYAQKGIQLGVEDYLLKPLKKKDLESVLHKIQAKHQKMNQTDAEKDSLIDQLKESQKRVKSSFLTDVLIQHLSSPLMMSPDQLDKKYGCQLISPQLRCLVTHIYTDDIRNTSENQEQVSFILPKILEILESLLTPLCDEVISIIGNYEVITLIGYSAEDPQMIYEALGKLKNSFINYRSIYSSLHGVIGISKPFTSIRMLVEGYQDAERMLFGRFNREGTFLLLSQDCGIDTKYPGIAPSYRKTVSTKIELLDAEGFCNAAEKYFDYIRYVSDNASAVQSAWSSLCETVIYGIRLFPDAPEDISATAEELSLAIERIYSLESLRELFIQSACKIIEQFTRVKQALEDKPIRDAKKYIQEHYSEPITLETVSHEVGFNPAYLSTVFKKSTGQNFLEYVKEVRIEKAKDLLVRTNMSPATIASAVGYTDLKYFTRLFHKATNLTLNDYRKLYG</sequence>
<name>A0A6L5X434_9FIRM</name>
<evidence type="ECO:0000256" key="4">
    <source>
        <dbReference type="ARBA" id="ARBA00022553"/>
    </source>
</evidence>
<evidence type="ECO:0000256" key="3">
    <source>
        <dbReference type="ARBA" id="ARBA00022490"/>
    </source>
</evidence>
<dbReference type="GO" id="GO:0043565">
    <property type="term" value="F:sequence-specific DNA binding"/>
    <property type="evidence" value="ECO:0007669"/>
    <property type="project" value="InterPro"/>
</dbReference>
<dbReference type="RefSeq" id="WP_154523272.1">
    <property type="nucleotide sequence ID" value="NZ_VULZ01000002.1"/>
</dbReference>
<dbReference type="AlphaFoldDB" id="A0A6L5X434"/>
<keyword evidence="5" id="KW-0902">Two-component regulatory system</keyword>
<feature type="domain" description="HTH araC/xylS-type" evidence="12">
    <location>
        <begin position="439"/>
        <end position="537"/>
    </location>
</feature>
<dbReference type="InterPro" id="IPR018060">
    <property type="entry name" value="HTH_AraC"/>
</dbReference>
<dbReference type="GO" id="GO:0005737">
    <property type="term" value="C:cytoplasm"/>
    <property type="evidence" value="ECO:0007669"/>
    <property type="project" value="UniProtKB-SubCell"/>
</dbReference>
<dbReference type="Gene3D" id="1.10.10.60">
    <property type="entry name" value="Homeodomain-like"/>
    <property type="match status" value="2"/>
</dbReference>
<dbReference type="CDD" id="cd17536">
    <property type="entry name" value="REC_YesN-like"/>
    <property type="match status" value="1"/>
</dbReference>
<evidence type="ECO:0000256" key="2">
    <source>
        <dbReference type="ARBA" id="ARBA00018672"/>
    </source>
</evidence>
<keyword evidence="3" id="KW-0963">Cytoplasm</keyword>
<dbReference type="Gene3D" id="3.40.50.2300">
    <property type="match status" value="1"/>
</dbReference>
<dbReference type="InterPro" id="IPR051552">
    <property type="entry name" value="HptR"/>
</dbReference>
<dbReference type="PROSITE" id="PS50110">
    <property type="entry name" value="RESPONSE_REGULATORY"/>
    <property type="match status" value="1"/>
</dbReference>
<evidence type="ECO:0000256" key="5">
    <source>
        <dbReference type="ARBA" id="ARBA00023012"/>
    </source>
</evidence>
<dbReference type="Pfam" id="PF12833">
    <property type="entry name" value="HTH_18"/>
    <property type="match status" value="1"/>
</dbReference>
<dbReference type="SMART" id="SM00342">
    <property type="entry name" value="HTH_ARAC"/>
    <property type="match status" value="1"/>
</dbReference>
<evidence type="ECO:0000256" key="9">
    <source>
        <dbReference type="ARBA" id="ARBA00024867"/>
    </source>
</evidence>
<dbReference type="GO" id="GO:0000160">
    <property type="term" value="P:phosphorelay signal transduction system"/>
    <property type="evidence" value="ECO:0007669"/>
    <property type="project" value="UniProtKB-KW"/>
</dbReference>
<dbReference type="PROSITE" id="PS01124">
    <property type="entry name" value="HTH_ARAC_FAMILY_2"/>
    <property type="match status" value="1"/>
</dbReference>
<comment type="function">
    <text evidence="9">May play the central regulatory role in sporulation. It may be an element of the effector pathway responsible for the activation of sporulation genes in response to nutritional stress. Spo0A may act in concert with spo0H (a sigma factor) to control the expression of some genes that are critical to the sporulation process.</text>
</comment>
<dbReference type="PANTHER" id="PTHR42713:SF3">
    <property type="entry name" value="TRANSCRIPTIONAL REGULATORY PROTEIN HPTR"/>
    <property type="match status" value="1"/>
</dbReference>
<keyword evidence="11" id="KW-0175">Coiled coil</keyword>
<evidence type="ECO:0000256" key="1">
    <source>
        <dbReference type="ARBA" id="ARBA00004496"/>
    </source>
</evidence>
<gene>
    <name evidence="14" type="ORF">FYJ35_03615</name>
</gene>
<dbReference type="EMBL" id="VULZ01000002">
    <property type="protein sequence ID" value="MSS14138.1"/>
    <property type="molecule type" value="Genomic_DNA"/>
</dbReference>
<feature type="coiled-coil region" evidence="11">
    <location>
        <begin position="109"/>
        <end position="146"/>
    </location>
</feature>
<evidence type="ECO:0000259" key="13">
    <source>
        <dbReference type="PROSITE" id="PS50110"/>
    </source>
</evidence>
<evidence type="ECO:0000256" key="11">
    <source>
        <dbReference type="SAM" id="Coils"/>
    </source>
</evidence>
<organism evidence="14 15">
    <name type="scientific">Porcincola intestinalis</name>
    <dbReference type="NCBI Taxonomy" id="2606632"/>
    <lineage>
        <taxon>Bacteria</taxon>
        <taxon>Bacillati</taxon>
        <taxon>Bacillota</taxon>
        <taxon>Clostridia</taxon>
        <taxon>Lachnospirales</taxon>
        <taxon>Lachnospiraceae</taxon>
        <taxon>Porcincola</taxon>
    </lineage>
</organism>
<dbReference type="SMART" id="SM00448">
    <property type="entry name" value="REC"/>
    <property type="match status" value="1"/>
</dbReference>
<dbReference type="InterPro" id="IPR009057">
    <property type="entry name" value="Homeodomain-like_sf"/>
</dbReference>
<keyword evidence="4 10" id="KW-0597">Phosphoprotein</keyword>
<dbReference type="Proteomes" id="UP000481852">
    <property type="component" value="Unassembled WGS sequence"/>
</dbReference>
<dbReference type="SUPFAM" id="SSF52172">
    <property type="entry name" value="CheY-like"/>
    <property type="match status" value="1"/>
</dbReference>
<dbReference type="InterPro" id="IPR011006">
    <property type="entry name" value="CheY-like_superfamily"/>
</dbReference>